<protein>
    <recommendedName>
        <fullName evidence="4">Helix-turn-helix domain-containing protein</fullName>
    </recommendedName>
</protein>
<keyword evidence="1" id="KW-0472">Membrane</keyword>
<dbReference type="Proteomes" id="UP000257045">
    <property type="component" value="Unassembled WGS sequence"/>
</dbReference>
<dbReference type="EMBL" id="NXLV01000005">
    <property type="protein sequence ID" value="RDU70975.1"/>
    <property type="molecule type" value="Genomic_DNA"/>
</dbReference>
<feature type="transmembrane region" description="Helical" evidence="1">
    <location>
        <begin position="12"/>
        <end position="30"/>
    </location>
</feature>
<evidence type="ECO:0000313" key="2">
    <source>
        <dbReference type="EMBL" id="RDU70975.1"/>
    </source>
</evidence>
<evidence type="ECO:0000256" key="1">
    <source>
        <dbReference type="SAM" id="Phobius"/>
    </source>
</evidence>
<proteinExistence type="predicted"/>
<dbReference type="AlphaFoldDB" id="A0A3D8J1D0"/>
<gene>
    <name evidence="2" type="ORF">CQA58_04135</name>
</gene>
<sequence length="178" mass="20436">MMPWIEQNLNLVLSGFIGLASFLILLFTYLKDLEATRRLDKFENAIDNLYEEMYKIQQYIKKVEGEQEERAIEIQNQVESQTKDILTHSLSKTFEHLESIEQKVNDEIRLATDNLSSLDGKIKELEFFSSSATSIDEKKISALLEEGKSPEVIAKELGITRGEIELFLQLSNIAYKGK</sequence>
<comment type="caution">
    <text evidence="2">The sequence shown here is derived from an EMBL/GenBank/DDBJ whole genome shotgun (WGS) entry which is preliminary data.</text>
</comment>
<dbReference type="OrthoDB" id="5323038at2"/>
<keyword evidence="1" id="KW-0812">Transmembrane</keyword>
<evidence type="ECO:0000313" key="3">
    <source>
        <dbReference type="Proteomes" id="UP000257045"/>
    </source>
</evidence>
<dbReference type="RefSeq" id="WP_115569464.1">
    <property type="nucleotide sequence ID" value="NZ_NXLV01000005.1"/>
</dbReference>
<accession>A0A3D8J1D0</accession>
<organism evidence="2 3">
    <name type="scientific">Helicobacter brantae</name>
    <dbReference type="NCBI Taxonomy" id="375927"/>
    <lineage>
        <taxon>Bacteria</taxon>
        <taxon>Pseudomonadati</taxon>
        <taxon>Campylobacterota</taxon>
        <taxon>Epsilonproteobacteria</taxon>
        <taxon>Campylobacterales</taxon>
        <taxon>Helicobacteraceae</taxon>
        <taxon>Helicobacter</taxon>
    </lineage>
</organism>
<keyword evidence="3" id="KW-1185">Reference proteome</keyword>
<name>A0A3D8J1D0_9HELI</name>
<evidence type="ECO:0008006" key="4">
    <source>
        <dbReference type="Google" id="ProtNLM"/>
    </source>
</evidence>
<reference evidence="2 3" key="1">
    <citation type="submission" date="2018-04" db="EMBL/GenBank/DDBJ databases">
        <title>Novel Campyloabacter and Helicobacter Species and Strains.</title>
        <authorList>
            <person name="Mannion A.J."/>
            <person name="Shen Z."/>
            <person name="Fox J.G."/>
        </authorList>
    </citation>
    <scope>NUCLEOTIDE SEQUENCE [LARGE SCALE GENOMIC DNA]</scope>
    <source>
        <strain evidence="2 3">MIT 04-9366</strain>
    </source>
</reference>
<keyword evidence="1" id="KW-1133">Transmembrane helix</keyword>